<comment type="caution">
    <text evidence="2">The sequence shown here is derived from an EMBL/GenBank/DDBJ whole genome shotgun (WGS) entry which is preliminary data.</text>
</comment>
<sequence>MSTPTLPKAQKAIIFNTKTNILSLKLDHCLPLINPTSHLIRVHSTAITNGELTWAPFTDWPVEHVPCYDVSGTIIIPAANSKFKEGERVYGRIYAQREGAAAEYASLLDSETARVPGGLTMEEAASVPMSGLTAWQALFEPARGNLSYPNEPPYVNNAGELLNPNVAAGKKILILGAADAVGAFAVQLAKLAGAYVVGTASGRNESFLRGVGIDEVIDYTKTSIQEYIVGQEDRKFDFVFDCVGGKSMLDGWHAVKSHGAYVSIVPGFEEEPKKVVRPENVRSGFFVMDSRGEELEQIGRFIEKGLVKTGVDSVWKIEKYREAFERTGTGHARGKVVFRVAWEE</sequence>
<accession>A0A9P4JS22</accession>
<dbReference type="InterPro" id="IPR011032">
    <property type="entry name" value="GroES-like_sf"/>
</dbReference>
<feature type="domain" description="Enoyl reductase (ER)" evidence="1">
    <location>
        <begin position="19"/>
        <end position="338"/>
    </location>
</feature>
<dbReference type="InterPro" id="IPR050700">
    <property type="entry name" value="YIM1/Zinc_Alcohol_DH_Fams"/>
</dbReference>
<dbReference type="OrthoDB" id="3509362at2759"/>
<dbReference type="Gene3D" id="3.40.50.720">
    <property type="entry name" value="NAD(P)-binding Rossmann-like Domain"/>
    <property type="match status" value="1"/>
</dbReference>
<dbReference type="SMART" id="SM00829">
    <property type="entry name" value="PKS_ER"/>
    <property type="match status" value="1"/>
</dbReference>
<proteinExistence type="predicted"/>
<dbReference type="PANTHER" id="PTHR11695:SF647">
    <property type="entry name" value="ENOYL REDUCTASE (ER) DOMAIN-CONTAINING PROTEIN"/>
    <property type="match status" value="1"/>
</dbReference>
<evidence type="ECO:0000313" key="2">
    <source>
        <dbReference type="EMBL" id="KAF2204145.1"/>
    </source>
</evidence>
<protein>
    <submittedName>
        <fullName evidence="2">NAD(P)-binding protein</fullName>
    </submittedName>
</protein>
<evidence type="ECO:0000259" key="1">
    <source>
        <dbReference type="SMART" id="SM00829"/>
    </source>
</evidence>
<dbReference type="Proteomes" id="UP000799536">
    <property type="component" value="Unassembled WGS sequence"/>
</dbReference>
<dbReference type="EMBL" id="ML993883">
    <property type="protein sequence ID" value="KAF2204145.1"/>
    <property type="molecule type" value="Genomic_DNA"/>
</dbReference>
<dbReference type="GO" id="GO:0016491">
    <property type="term" value="F:oxidoreductase activity"/>
    <property type="evidence" value="ECO:0007669"/>
    <property type="project" value="InterPro"/>
</dbReference>
<dbReference type="SUPFAM" id="SSF51735">
    <property type="entry name" value="NAD(P)-binding Rossmann-fold domains"/>
    <property type="match status" value="1"/>
</dbReference>
<dbReference type="Pfam" id="PF13602">
    <property type="entry name" value="ADH_zinc_N_2"/>
    <property type="match status" value="1"/>
</dbReference>
<dbReference type="PANTHER" id="PTHR11695">
    <property type="entry name" value="ALCOHOL DEHYDROGENASE RELATED"/>
    <property type="match status" value="1"/>
</dbReference>
<dbReference type="AlphaFoldDB" id="A0A9P4JS22"/>
<dbReference type="InterPro" id="IPR036291">
    <property type="entry name" value="NAD(P)-bd_dom_sf"/>
</dbReference>
<reference evidence="2" key="1">
    <citation type="journal article" date="2020" name="Stud. Mycol.">
        <title>101 Dothideomycetes genomes: a test case for predicting lifestyles and emergence of pathogens.</title>
        <authorList>
            <person name="Haridas S."/>
            <person name="Albert R."/>
            <person name="Binder M."/>
            <person name="Bloem J."/>
            <person name="Labutti K."/>
            <person name="Salamov A."/>
            <person name="Andreopoulos B."/>
            <person name="Baker S."/>
            <person name="Barry K."/>
            <person name="Bills G."/>
            <person name="Bluhm B."/>
            <person name="Cannon C."/>
            <person name="Castanera R."/>
            <person name="Culley D."/>
            <person name="Daum C."/>
            <person name="Ezra D."/>
            <person name="Gonzalez J."/>
            <person name="Henrissat B."/>
            <person name="Kuo A."/>
            <person name="Liang C."/>
            <person name="Lipzen A."/>
            <person name="Lutzoni F."/>
            <person name="Magnuson J."/>
            <person name="Mondo S."/>
            <person name="Nolan M."/>
            <person name="Ohm R."/>
            <person name="Pangilinan J."/>
            <person name="Park H.-J."/>
            <person name="Ramirez L."/>
            <person name="Alfaro M."/>
            <person name="Sun H."/>
            <person name="Tritt A."/>
            <person name="Yoshinaga Y."/>
            <person name="Zwiers L.-H."/>
            <person name="Turgeon B."/>
            <person name="Goodwin S."/>
            <person name="Spatafora J."/>
            <person name="Crous P."/>
            <person name="Grigoriev I."/>
        </authorList>
    </citation>
    <scope>NUCLEOTIDE SEQUENCE</scope>
    <source>
        <strain evidence="2">ATCC 74209</strain>
    </source>
</reference>
<name>A0A9P4JS22_9PLEO</name>
<organism evidence="2 3">
    <name type="scientific">Delitschia confertaspora ATCC 74209</name>
    <dbReference type="NCBI Taxonomy" id="1513339"/>
    <lineage>
        <taxon>Eukaryota</taxon>
        <taxon>Fungi</taxon>
        <taxon>Dikarya</taxon>
        <taxon>Ascomycota</taxon>
        <taxon>Pezizomycotina</taxon>
        <taxon>Dothideomycetes</taxon>
        <taxon>Pleosporomycetidae</taxon>
        <taxon>Pleosporales</taxon>
        <taxon>Delitschiaceae</taxon>
        <taxon>Delitschia</taxon>
    </lineage>
</organism>
<evidence type="ECO:0000313" key="3">
    <source>
        <dbReference type="Proteomes" id="UP000799536"/>
    </source>
</evidence>
<keyword evidence="3" id="KW-1185">Reference proteome</keyword>
<gene>
    <name evidence="2" type="ORF">GQ43DRAFT_201220</name>
</gene>
<dbReference type="CDD" id="cd05289">
    <property type="entry name" value="MDR_like_2"/>
    <property type="match status" value="1"/>
</dbReference>
<dbReference type="SUPFAM" id="SSF50129">
    <property type="entry name" value="GroES-like"/>
    <property type="match status" value="1"/>
</dbReference>
<dbReference type="InterPro" id="IPR020843">
    <property type="entry name" value="ER"/>
</dbReference>
<dbReference type="Gene3D" id="3.90.180.10">
    <property type="entry name" value="Medium-chain alcohol dehydrogenases, catalytic domain"/>
    <property type="match status" value="1"/>
</dbReference>
<dbReference type="GO" id="GO:0005739">
    <property type="term" value="C:mitochondrion"/>
    <property type="evidence" value="ECO:0007669"/>
    <property type="project" value="TreeGrafter"/>
</dbReference>